<name>A0ACC2IXD3_9PEZI</name>
<comment type="caution">
    <text evidence="1">The sequence shown here is derived from an EMBL/GenBank/DDBJ whole genome shotgun (WGS) entry which is preliminary data.</text>
</comment>
<sequence>MHSLAIDPTCLGATGLGIISHLAIFIHGEWHLRVPALFEIYSLLVISILSTSYLVGSYATGLFSSIIIYRRYFHRLRHFPGPPLAAITKLWHVYKCMDSRNHLVLGELFKRYGPVIRTGPEELTIIDPAIPDVVGGLKSQFTRAPFYDIFLPDLTMGATRSVADHDARRRVWDRGFSPKALVVYEERIIQYAELLASQIESIALDNASSDSGGEAVINATDWFAWFSFDVMGEFAFSTSFQMLQDKKWHEKIRLLVDGFAMLGMASPVPWLAQLGKSIRPRPALAKDWYSLLQWSKECMDQRLEMKGDRPDVSQWLIEAYLKNGSQEADRPWLSGDATALVVAGSGTVSSVLAFAFYELVQDPSQQDKLLKEIQDIDIYDRVQLQRCTHLTAFINETLRLHPPVPTGGLRVTPKSGITFNDMYIPGGTIIVAPKYNIQRLESSYEKADQFIPERWTTQQDMVKDSRGFTPFSQGKYGCIGKSLAMTEMRFVIALLLKKFELKLP</sequence>
<dbReference type="EMBL" id="JAPESX010000758">
    <property type="protein sequence ID" value="KAJ8119834.1"/>
    <property type="molecule type" value="Genomic_DNA"/>
</dbReference>
<dbReference type="Proteomes" id="UP001153334">
    <property type="component" value="Unassembled WGS sequence"/>
</dbReference>
<evidence type="ECO:0000313" key="2">
    <source>
        <dbReference type="Proteomes" id="UP001153334"/>
    </source>
</evidence>
<gene>
    <name evidence="1" type="ORF">ONZ43_g3300</name>
</gene>
<keyword evidence="2" id="KW-1185">Reference proteome</keyword>
<accession>A0ACC2IXD3</accession>
<proteinExistence type="predicted"/>
<organism evidence="1 2">
    <name type="scientific">Nemania bipapillata</name>
    <dbReference type="NCBI Taxonomy" id="110536"/>
    <lineage>
        <taxon>Eukaryota</taxon>
        <taxon>Fungi</taxon>
        <taxon>Dikarya</taxon>
        <taxon>Ascomycota</taxon>
        <taxon>Pezizomycotina</taxon>
        <taxon>Sordariomycetes</taxon>
        <taxon>Xylariomycetidae</taxon>
        <taxon>Xylariales</taxon>
        <taxon>Xylariaceae</taxon>
        <taxon>Nemania</taxon>
    </lineage>
</organism>
<reference evidence="1" key="1">
    <citation type="submission" date="2022-11" db="EMBL/GenBank/DDBJ databases">
        <title>Genome Sequence of Nemania bipapillata.</title>
        <authorList>
            <person name="Buettner E."/>
        </authorList>
    </citation>
    <scope>NUCLEOTIDE SEQUENCE</scope>
    <source>
        <strain evidence="1">CP14</strain>
    </source>
</reference>
<protein>
    <submittedName>
        <fullName evidence="1">Uncharacterized protein</fullName>
    </submittedName>
</protein>
<evidence type="ECO:0000313" key="1">
    <source>
        <dbReference type="EMBL" id="KAJ8119834.1"/>
    </source>
</evidence>